<protein>
    <submittedName>
        <fullName evidence="1">Uncharacterized protein</fullName>
    </submittedName>
</protein>
<dbReference type="EMBL" id="UAUF01000010">
    <property type="protein sequence ID" value="SPZ04970.1"/>
    <property type="molecule type" value="Genomic_DNA"/>
</dbReference>
<dbReference type="Proteomes" id="UP000250443">
    <property type="component" value="Unassembled WGS sequence"/>
</dbReference>
<dbReference type="GeneID" id="300270001"/>
<gene>
    <name evidence="1" type="ORF">NCTC11842_01491</name>
</gene>
<dbReference type="RefSeq" id="WP_074828809.1">
    <property type="nucleotide sequence ID" value="NZ_DALZQD010000020.1"/>
</dbReference>
<dbReference type="AlphaFoldDB" id="A0A2X2EE71"/>
<reference evidence="1 2" key="1">
    <citation type="submission" date="2018-06" db="EMBL/GenBank/DDBJ databases">
        <authorList>
            <consortium name="Pathogen Informatics"/>
            <person name="Doyle S."/>
        </authorList>
    </citation>
    <scope>NUCLEOTIDE SEQUENCE [LARGE SCALE GENOMIC DNA]</scope>
    <source>
        <strain evidence="1 2">NCTC11842</strain>
    </source>
</reference>
<organism evidence="1 2">
    <name type="scientific">Pseudomonas luteola</name>
    <dbReference type="NCBI Taxonomy" id="47886"/>
    <lineage>
        <taxon>Bacteria</taxon>
        <taxon>Pseudomonadati</taxon>
        <taxon>Pseudomonadota</taxon>
        <taxon>Gammaproteobacteria</taxon>
        <taxon>Pseudomonadales</taxon>
        <taxon>Pseudomonadaceae</taxon>
        <taxon>Pseudomonas</taxon>
    </lineage>
</organism>
<accession>A0A2X2EE71</accession>
<name>A0A2X2EE71_PSELU</name>
<evidence type="ECO:0000313" key="1">
    <source>
        <dbReference type="EMBL" id="SPZ04970.1"/>
    </source>
</evidence>
<evidence type="ECO:0000313" key="2">
    <source>
        <dbReference type="Proteomes" id="UP000250443"/>
    </source>
</evidence>
<proteinExistence type="predicted"/>
<sequence>MAQHDPALIERNADLILYAGHALQSIAELVAQSDIPEEGISHITQEHRINLMRAVEVIGESLVRRSHFLRTLTE</sequence>